<feature type="transmembrane region" description="Helical" evidence="4">
    <location>
        <begin position="160"/>
        <end position="183"/>
    </location>
</feature>
<dbReference type="RefSeq" id="WP_246076260.1">
    <property type="nucleotide sequence ID" value="NZ_VFML01000001.1"/>
</dbReference>
<evidence type="ECO:0000313" key="7">
    <source>
        <dbReference type="Proteomes" id="UP000320876"/>
    </source>
</evidence>
<protein>
    <submittedName>
        <fullName evidence="6">Signal transduction histidine kinase</fullName>
    </submittedName>
</protein>
<dbReference type="SMART" id="SM00387">
    <property type="entry name" value="HATPase_c"/>
    <property type="match status" value="1"/>
</dbReference>
<dbReference type="Pfam" id="PF02518">
    <property type="entry name" value="HATPase_c"/>
    <property type="match status" value="1"/>
</dbReference>
<dbReference type="GO" id="GO:0046983">
    <property type="term" value="F:protein dimerization activity"/>
    <property type="evidence" value="ECO:0007669"/>
    <property type="project" value="InterPro"/>
</dbReference>
<dbReference type="GO" id="GO:0016020">
    <property type="term" value="C:membrane"/>
    <property type="evidence" value="ECO:0007669"/>
    <property type="project" value="InterPro"/>
</dbReference>
<dbReference type="PROSITE" id="PS50109">
    <property type="entry name" value="HIS_KIN"/>
    <property type="match status" value="1"/>
</dbReference>
<reference evidence="6 7" key="1">
    <citation type="submission" date="2019-06" db="EMBL/GenBank/DDBJ databases">
        <title>Sequencing the genomes of 1000 actinobacteria strains.</title>
        <authorList>
            <person name="Klenk H.-P."/>
        </authorList>
    </citation>
    <scope>NUCLEOTIDE SEQUENCE [LARGE SCALE GENOMIC DNA]</scope>
    <source>
        <strain evidence="6 7">DSM 45679</strain>
    </source>
</reference>
<organism evidence="6 7">
    <name type="scientific">Amycolatopsis cihanbeyliensis</name>
    <dbReference type="NCBI Taxonomy" id="1128664"/>
    <lineage>
        <taxon>Bacteria</taxon>
        <taxon>Bacillati</taxon>
        <taxon>Actinomycetota</taxon>
        <taxon>Actinomycetes</taxon>
        <taxon>Pseudonocardiales</taxon>
        <taxon>Pseudonocardiaceae</taxon>
        <taxon>Amycolatopsis</taxon>
    </lineage>
</organism>
<keyword evidence="4" id="KW-0812">Transmembrane</keyword>
<name>A0A542DEQ5_AMYCI</name>
<keyword evidence="3" id="KW-0902">Two-component regulatory system</keyword>
<feature type="transmembrane region" description="Helical" evidence="4">
    <location>
        <begin position="60"/>
        <end position="75"/>
    </location>
</feature>
<dbReference type="Pfam" id="PF07730">
    <property type="entry name" value="HisKA_3"/>
    <property type="match status" value="1"/>
</dbReference>
<dbReference type="AlphaFoldDB" id="A0A542DEQ5"/>
<dbReference type="Proteomes" id="UP000320876">
    <property type="component" value="Unassembled WGS sequence"/>
</dbReference>
<keyword evidence="4" id="KW-0472">Membrane</keyword>
<feature type="transmembrane region" description="Helical" evidence="4">
    <location>
        <begin position="131"/>
        <end position="154"/>
    </location>
</feature>
<evidence type="ECO:0000256" key="1">
    <source>
        <dbReference type="ARBA" id="ARBA00022679"/>
    </source>
</evidence>
<keyword evidence="7" id="KW-1185">Reference proteome</keyword>
<evidence type="ECO:0000256" key="2">
    <source>
        <dbReference type="ARBA" id="ARBA00022777"/>
    </source>
</evidence>
<dbReference type="InterPro" id="IPR011712">
    <property type="entry name" value="Sig_transdc_His_kin_sub3_dim/P"/>
</dbReference>
<dbReference type="InterPro" id="IPR017205">
    <property type="entry name" value="Sig_transdc_His_kinase_ChrS"/>
</dbReference>
<dbReference type="InterPro" id="IPR036890">
    <property type="entry name" value="HATPase_C_sf"/>
</dbReference>
<dbReference type="PIRSF" id="PIRSF037434">
    <property type="entry name" value="STHK_ChrS"/>
    <property type="match status" value="1"/>
</dbReference>
<dbReference type="CDD" id="cd16917">
    <property type="entry name" value="HATPase_UhpB-NarQ-NarX-like"/>
    <property type="match status" value="1"/>
</dbReference>
<keyword evidence="4" id="KW-1133">Transmembrane helix</keyword>
<accession>A0A542DEQ5</accession>
<sequence>MRTGPGRRPSAFWPSLLADDKVQPWHPWVLGAERAFPFLLLPVATLLALPSSPNDRSHQLGTLGLVLAAAVWVLLTDTIRPGHLRTSRWAELVSFAGFTALATVLMLRENLFLVFMVAGFFYAIRLRPVPVMFGGLALCSTLIHTIPAGGVVHALTKNPFLWLTIIAVQTLAIGGGSLMSDALTEQSEARRKAVADLEAALEENAGLHRQLLSQAREAGILDERQRLSREIHDTLAQGLTGIITQLQAAEQARADPAAWQRRLDTAAALARENLAEARRSVHALGPEPLVDARLPEALAAVVRRWSDRSGVPIEFTTTGAARPMHPEIEATLLRVTQEALTNVAKHAKAARVGLTLSYMEDQVTLDVRDDGRGFEVKAVRPNGHGGFGLSGMRQRVQRLAGSLEVESERDAGTAISASVPAIPAGSAEGADTWLSPC</sequence>
<dbReference type="PANTHER" id="PTHR24421:SF62">
    <property type="entry name" value="SENSORY TRANSDUCTION HISTIDINE KINASE"/>
    <property type="match status" value="1"/>
</dbReference>
<dbReference type="SUPFAM" id="SSF55874">
    <property type="entry name" value="ATPase domain of HSP90 chaperone/DNA topoisomerase II/histidine kinase"/>
    <property type="match status" value="1"/>
</dbReference>
<dbReference type="EMBL" id="VFML01000001">
    <property type="protein sequence ID" value="TQJ01552.1"/>
    <property type="molecule type" value="Genomic_DNA"/>
</dbReference>
<feature type="transmembrane region" description="Helical" evidence="4">
    <location>
        <begin position="25"/>
        <end position="48"/>
    </location>
</feature>
<dbReference type="Gene3D" id="1.20.5.1930">
    <property type="match status" value="1"/>
</dbReference>
<dbReference type="InterPro" id="IPR050482">
    <property type="entry name" value="Sensor_HK_TwoCompSys"/>
</dbReference>
<feature type="domain" description="Histidine kinase" evidence="5">
    <location>
        <begin position="332"/>
        <end position="423"/>
    </location>
</feature>
<feature type="transmembrane region" description="Helical" evidence="4">
    <location>
        <begin position="95"/>
        <end position="124"/>
    </location>
</feature>
<keyword evidence="2 6" id="KW-0418">Kinase</keyword>
<dbReference type="GO" id="GO:0000155">
    <property type="term" value="F:phosphorelay sensor kinase activity"/>
    <property type="evidence" value="ECO:0007669"/>
    <property type="project" value="InterPro"/>
</dbReference>
<dbReference type="PANTHER" id="PTHR24421">
    <property type="entry name" value="NITRATE/NITRITE SENSOR PROTEIN NARX-RELATED"/>
    <property type="match status" value="1"/>
</dbReference>
<proteinExistence type="predicted"/>
<dbReference type="InterPro" id="IPR005467">
    <property type="entry name" value="His_kinase_dom"/>
</dbReference>
<gene>
    <name evidence="6" type="ORF">FB471_1240</name>
</gene>
<dbReference type="InterPro" id="IPR003594">
    <property type="entry name" value="HATPase_dom"/>
</dbReference>
<evidence type="ECO:0000256" key="4">
    <source>
        <dbReference type="SAM" id="Phobius"/>
    </source>
</evidence>
<evidence type="ECO:0000259" key="5">
    <source>
        <dbReference type="PROSITE" id="PS50109"/>
    </source>
</evidence>
<keyword evidence="1" id="KW-0808">Transferase</keyword>
<dbReference type="Gene3D" id="3.30.565.10">
    <property type="entry name" value="Histidine kinase-like ATPase, C-terminal domain"/>
    <property type="match status" value="1"/>
</dbReference>
<evidence type="ECO:0000256" key="3">
    <source>
        <dbReference type="ARBA" id="ARBA00023012"/>
    </source>
</evidence>
<comment type="caution">
    <text evidence="6">The sequence shown here is derived from an EMBL/GenBank/DDBJ whole genome shotgun (WGS) entry which is preliminary data.</text>
</comment>
<evidence type="ECO:0000313" key="6">
    <source>
        <dbReference type="EMBL" id="TQJ01552.1"/>
    </source>
</evidence>